<dbReference type="InterPro" id="IPR046342">
    <property type="entry name" value="CBS_dom_sf"/>
</dbReference>
<reference evidence="5" key="1">
    <citation type="submission" date="2020-07" db="EMBL/GenBank/DDBJ databases">
        <authorList>
            <person name="Lin J."/>
        </authorList>
    </citation>
    <scope>NUCLEOTIDE SEQUENCE</scope>
</reference>
<gene>
    <name evidence="5" type="ORF">CB5_LOCUS27212</name>
</gene>
<dbReference type="SMART" id="SM00116">
    <property type="entry name" value="CBS"/>
    <property type="match status" value="2"/>
</dbReference>
<dbReference type="SUPFAM" id="SSF54631">
    <property type="entry name" value="CBS-domain pair"/>
    <property type="match status" value="1"/>
</dbReference>
<dbReference type="InterPro" id="IPR000644">
    <property type="entry name" value="CBS_dom"/>
</dbReference>
<protein>
    <recommendedName>
        <fullName evidence="4">CBS domain-containing protein</fullName>
    </recommendedName>
</protein>
<dbReference type="PROSITE" id="PS51371">
    <property type="entry name" value="CBS"/>
    <property type="match status" value="2"/>
</dbReference>
<evidence type="ECO:0000256" key="3">
    <source>
        <dbReference type="SAM" id="MobiDB-lite"/>
    </source>
</evidence>
<feature type="region of interest" description="Disordered" evidence="3">
    <location>
        <begin position="1"/>
        <end position="72"/>
    </location>
</feature>
<feature type="domain" description="CBS" evidence="4">
    <location>
        <begin position="196"/>
        <end position="252"/>
    </location>
</feature>
<evidence type="ECO:0000256" key="1">
    <source>
        <dbReference type="ARBA" id="ARBA00023122"/>
    </source>
</evidence>
<dbReference type="PANTHER" id="PTHR43080">
    <property type="entry name" value="CBS DOMAIN-CONTAINING PROTEIN CBSX3, MITOCHONDRIAL"/>
    <property type="match status" value="1"/>
</dbReference>
<dbReference type="InterPro" id="IPR051257">
    <property type="entry name" value="Diverse_CBS-Domain"/>
</dbReference>
<evidence type="ECO:0000256" key="2">
    <source>
        <dbReference type="PROSITE-ProRule" id="PRU00703"/>
    </source>
</evidence>
<dbReference type="AlphaFoldDB" id="A0A6V7QM84"/>
<keyword evidence="1 2" id="KW-0129">CBS domain</keyword>
<dbReference type="Pfam" id="PF00571">
    <property type="entry name" value="CBS"/>
    <property type="match status" value="2"/>
</dbReference>
<dbReference type="PANTHER" id="PTHR43080:SF28">
    <property type="entry name" value="OS04G0136700 PROTEIN"/>
    <property type="match status" value="1"/>
</dbReference>
<sequence length="252" mass="27337">MWGMNALNPHSHPWHSPPLASSSAPHHHHLPKSLPQNPNPQHHRHRPPGVGAATPRNPFSAPSSPNRRVVSASAASSSSWAAGDLRPAIDENPEGIISGEWPENIYFLGYDDLRAYLESQIISSDKMKPTAVLGEVMSKPVWTATVDQKLEEINNHFEVVSGLPVIDAAGKCIGVISKKDMAKALKGLESKVGEVMSSPAITLPADKTVLADAAALMLKRKVHRIPILDKQQHVVGIVTRTDVFRALESQEV</sequence>
<dbReference type="EMBL" id="LR862137">
    <property type="protein sequence ID" value="CAD1844001.1"/>
    <property type="molecule type" value="Genomic_DNA"/>
</dbReference>
<accession>A0A6V7QM84</accession>
<organism evidence="5">
    <name type="scientific">Ananas comosus var. bracteatus</name>
    <name type="common">red pineapple</name>
    <dbReference type="NCBI Taxonomy" id="296719"/>
    <lineage>
        <taxon>Eukaryota</taxon>
        <taxon>Viridiplantae</taxon>
        <taxon>Streptophyta</taxon>
        <taxon>Embryophyta</taxon>
        <taxon>Tracheophyta</taxon>
        <taxon>Spermatophyta</taxon>
        <taxon>Magnoliopsida</taxon>
        <taxon>Liliopsida</taxon>
        <taxon>Poales</taxon>
        <taxon>Bromeliaceae</taxon>
        <taxon>Bromelioideae</taxon>
        <taxon>Ananas</taxon>
    </lineage>
</organism>
<dbReference type="Gene3D" id="3.10.580.10">
    <property type="entry name" value="CBS-domain"/>
    <property type="match status" value="2"/>
</dbReference>
<feature type="domain" description="CBS" evidence="4">
    <location>
        <begin position="127"/>
        <end position="192"/>
    </location>
</feature>
<proteinExistence type="predicted"/>
<evidence type="ECO:0000313" key="5">
    <source>
        <dbReference type="EMBL" id="CAD1844001.1"/>
    </source>
</evidence>
<name>A0A6V7QM84_ANACO</name>
<evidence type="ECO:0000259" key="4">
    <source>
        <dbReference type="PROSITE" id="PS51371"/>
    </source>
</evidence>